<evidence type="ECO:0000259" key="9">
    <source>
        <dbReference type="PROSITE" id="PS50003"/>
    </source>
</evidence>
<dbReference type="InterPro" id="IPR001849">
    <property type="entry name" value="PH_domain"/>
</dbReference>
<name>A0A8J7TGB2_ATRSP</name>
<dbReference type="Gene3D" id="3.90.260.10">
    <property type="entry name" value="Transglutaminase-like"/>
    <property type="match status" value="1"/>
</dbReference>
<dbReference type="InterPro" id="IPR013783">
    <property type="entry name" value="Ig-like_fold"/>
</dbReference>
<keyword evidence="12" id="KW-1185">Reference proteome</keyword>
<dbReference type="Pfam" id="PF00868">
    <property type="entry name" value="Transglut_N"/>
    <property type="match status" value="1"/>
</dbReference>
<keyword evidence="5" id="KW-0106">Calcium</keyword>
<dbReference type="SUPFAM" id="SSF49309">
    <property type="entry name" value="Transglutaminase, two C-terminal domains"/>
    <property type="match status" value="2"/>
</dbReference>
<dbReference type="Pfam" id="PF00621">
    <property type="entry name" value="RhoGEF"/>
    <property type="match status" value="1"/>
</dbReference>
<dbReference type="FunFam" id="3.90.260.10:FF:000001">
    <property type="entry name" value="Protein-glutamine gamma-glutamyltransferase 2"/>
    <property type="match status" value="1"/>
</dbReference>
<feature type="compositionally biased region" description="Low complexity" evidence="8">
    <location>
        <begin position="1810"/>
        <end position="1830"/>
    </location>
</feature>
<evidence type="ECO:0000256" key="5">
    <source>
        <dbReference type="ARBA" id="ARBA00022837"/>
    </source>
</evidence>
<feature type="compositionally biased region" description="Basic and acidic residues" evidence="8">
    <location>
        <begin position="711"/>
        <end position="726"/>
    </location>
</feature>
<dbReference type="InterPro" id="IPR038765">
    <property type="entry name" value="Papain-like_cys_pep_sf"/>
</dbReference>
<dbReference type="FunFam" id="2.60.40.10:FF:000090">
    <property type="entry name" value="Protein-glutamine gamma-glutamyltransferase 2"/>
    <property type="match status" value="1"/>
</dbReference>
<dbReference type="InterPro" id="IPR014756">
    <property type="entry name" value="Ig_E-set"/>
</dbReference>
<gene>
    <name evidence="11" type="primary">Tgl2_1</name>
    <name evidence="11" type="ORF">GTO95_0015679</name>
</gene>
<evidence type="ECO:0000256" key="3">
    <source>
        <dbReference type="ARBA" id="ARBA00022679"/>
    </source>
</evidence>
<comment type="cofactor">
    <cofactor evidence="1">
        <name>Ca(2+)</name>
        <dbReference type="ChEBI" id="CHEBI:29108"/>
    </cofactor>
</comment>
<keyword evidence="6" id="KW-0012">Acyltransferase</keyword>
<dbReference type="PROSITE" id="PS50010">
    <property type="entry name" value="DH_2"/>
    <property type="match status" value="1"/>
</dbReference>
<dbReference type="InterPro" id="IPR055251">
    <property type="entry name" value="SOS1_NGEF_PH"/>
</dbReference>
<evidence type="ECO:0000259" key="10">
    <source>
        <dbReference type="PROSITE" id="PS50010"/>
    </source>
</evidence>
<feature type="compositionally biased region" description="Pro residues" evidence="8">
    <location>
        <begin position="314"/>
        <end position="323"/>
    </location>
</feature>
<feature type="region of interest" description="Disordered" evidence="8">
    <location>
        <begin position="1284"/>
        <end position="1365"/>
    </location>
</feature>
<dbReference type="InterPro" id="IPR036985">
    <property type="entry name" value="Transglutaminase-like_sf"/>
</dbReference>
<feature type="compositionally biased region" description="Low complexity" evidence="8">
    <location>
        <begin position="1875"/>
        <end position="1892"/>
    </location>
</feature>
<sequence>MLKLHSALLRSSLEYCVQYCVQWSTCYKKILLLCKAEKLINTFVFSRIDYCNALLAGVSKSTLNQLQNATTRILTRSSASDHITPILQSLHWLPVKFCVNFKILMLTYKALHGLAPNPDSLDSSIQSALSALYPPFEATAPTVLSQLFRVIEERYQGDALQCLLDFLIPAKHILESVQQAACAVFSDVLFRCEGWPLCLRERVVVQLAPLNPFLLRPGDFYLQVEPFGDQAARIVLKSLLEDYREVEETPVPETSYPSIFTEEWLREINQGRHGTPLRTCLLSTDQGIVKVSWEQVANPEFVDKPKAMASSPISPEPPPPSAPPSSFSVETRILPAKDGIAVSLHLIDSSCTKLIKVDQSKPPSKPIGWVSPNTWDSRNPELEGDYVDLVEFTKEKTSRTPQRTKADPSSLEAPRPPPPANVNLMPCGRTLRFAEEPCTPCLRRKLGQESELQELRCRYRESYLAALQNPVSFEQGGFAAILEEAARGLDSVCQRVSSSQTPQCCHEEHLYQVAKDVSGSSMICREVDSSKNKGKPVPPPPAPELLGKCSVGQRAGAAGSPGVYTEMTPSVQVVHCKKTTAFGLLSPKVERRKSGKKGITLLSVHYAGGQMTIKLAFQKAEELQHSCRGVTWLSHHYLKLKSVQGDYFSSPHLLLSIYGITGQCLDHYSNNLDNMSDFMTSVSGCQERLLTVWTLGCKTNGDTLQSPLRDNGPEKAAHSSPAEKHVRPLPQLGSSRASSLMPPSAQFSSHLLHLGIACLPGSRDRTGRAVLEVFADHNGWKSPLVSSQELCKLLLYFHSIPRKEVRDLGMTLVIDARKKTPPPALIQALMMVQEQVLHAVHCILMLVDKETGPRTERHPGLQVEVMTSLKALHKIVEGSQLTSDLEGTFPYSHSDWLKLYQKLGPFMVDLQEASSLLQKAISKFDGNKKIDTVQEVQQGIQDQKTMMKEVLEDTRLVALQREGGAMLARLRKEEARFACSEDYRDAMSAITHLYNQVEEQVHTLVMKSNESLQHLDFLLKLRELEGRFKKIRDWFDADGERRLLEADSVEDSLERVEQTLHNFNSFLEQATEQKNRALALVTEAGNIEASSYPEKEIFRTMVFTFKSSLADFLSRAEQCRIELETMVNLYRFCEKATELAKGCRQYLEQAGPGSCVAKEHLSTLEKYKEKFTAFSAAQFQEVKAQACTLKGSRGMRVWNVAWLKCQEVRQQLEERLQESEKAQRPAVVVSGPRRLVAEETAFLLPSPSEDPAQLPGGRNYQAKGNDFATVMCFNLNFKPDSKSCKGLKAAPASKTEASVPQSVEDKEENSQEFLGAQEKSPDFPRVDSSSHEQLSRQQQALGRSLSEGSGVCSSPSEPLVSPTARACGQPSRKILQAAREFQMSRHGSFCSEESYCVSSQDSDNLGTGLMAPASSPGGHRAQGGTPVPTANSEENGSNVLKLQRIVEELLLTEREYVRSLSYIITHYFPQLERPDVPQDLRGQRGRIFGNLEKLHDFHRHFFLKELEGCLREPLRVARCFLRHRESFGLYALYSKNKPQSDSLIIHHGHAFFKQKQLELGDKMDLWSYLLKPVQRISKYNLLLQDMEKECGPQQGRERSEIQAALEVIRFQLRHGNDLLAMDDIQDCDVNLKEQGQLIRQNEFLVSFRKKKCFRHVFLFQDLILFSKTKKTEVGNDMYLYKQSFKTSDIGMTRNSGDSGLCFEIWFRRRKSQDTYVLQAESPEVKEAWTTDLERILWDQAVRNREIRMQERVFMGIGSKPFMDIKPSAAAICDRAVNCVYSGRESKAMSSITVSATHGGLLSMRPNSIDSGSSTSSSGSHSSSSSSGRGSLPPHRYLPGQPRRGEMGQGTFLVTGVLEEDDLDNETENLHLLMDSSESSGESISGFSSSDHSCLSVIGGEPDDSSSFSSLFSKPSSAHESLPEFRRRTSPVVSRSRPSRTPPPQAKSMGHPGKVGYCNTTVDSLIEHCKRTQASASSTLHISAMAPALDVERFDLQYEFNNTDHRTDLNGVDRLIVRRGQPFTITLHLRSGTFRPGVDAFSLVVETGPCFSQASGTMATFPVGESVDRSQWSATASSCAGTEVNLSICSPPDAPIGLYSLILQDRDTSVPAGKFVLLFNPWCSEDTVYMADEKKLEEYVLAQDGLIFRGNYKFPVPTPWNFGQFEPGILDACLRILDMNPKFFRNPEQDCSGRRNPVYVTRVVSAMINCNDDKGVLYGRWDNSYSDGVNPSSWNGSVEILRNWDSMSCQPVRYGQCWVFAAVACTVLRALGIPTRVVTNYMSAHDTNSNLVIERYFDENGSPLKKTRDMIWNFHCWVESWIKRPDLSPDFSEWQASDPTPQEKSEGVYCCGPVPVKAIKEGELTFKYDAPFVFAEVNADVVSFIKRKDGTEDKIRGTVTVGQSISTKSVGSDDREDITHLYKYPEGSEEERRTFRKANHQNKLLQPPPEPGLHLKIKTSKDMKKGCDFDVFAVISNNTPMAKLCRLMFCARAAFYNSTTGKECGMKDLLNVQLSPSEEKTIPLRLNYTKYGEVLTSDSLIKVVALLMDYHTKDAILAMRDIVLEDPQIKIKILGEPKQNRKLAAEIILQNPLAEPLENCTFCLEGANLTGGRTIRETIGSVGPGKEAKVKVYFTPTHWGMRKLMVDFNSNKLHDVKGFRNVIIGK</sequence>
<evidence type="ECO:0000256" key="6">
    <source>
        <dbReference type="ARBA" id="ARBA00023315"/>
    </source>
</evidence>
<dbReference type="Gene3D" id="2.60.40.10">
    <property type="entry name" value="Immunoglobulins"/>
    <property type="match status" value="3"/>
</dbReference>
<keyword evidence="4" id="KW-0479">Metal-binding</keyword>
<feature type="region of interest" description="Disordered" evidence="8">
    <location>
        <begin position="1800"/>
        <end position="1847"/>
    </location>
</feature>
<feature type="non-terminal residue" evidence="11">
    <location>
        <position position="2665"/>
    </location>
</feature>
<accession>A0A8J7TGB2</accession>
<feature type="non-terminal residue" evidence="11">
    <location>
        <position position="1"/>
    </location>
</feature>
<evidence type="ECO:0000256" key="2">
    <source>
        <dbReference type="ARBA" id="ARBA00005968"/>
    </source>
</evidence>
<dbReference type="SUPFAM" id="SSF46966">
    <property type="entry name" value="Spectrin repeat"/>
    <property type="match status" value="1"/>
</dbReference>
<dbReference type="GO" id="GO:0003810">
    <property type="term" value="F:protein-glutamine gamma-glutamyltransferase activity"/>
    <property type="evidence" value="ECO:0007669"/>
    <property type="project" value="UniProtKB-EC"/>
</dbReference>
<protein>
    <recommendedName>
        <fullName evidence="7">protein-glutamine gamma-glutamyltransferase</fullName>
        <ecNumber evidence="7">2.3.2.13</ecNumber>
    </recommendedName>
</protein>
<dbReference type="GO" id="GO:0007399">
    <property type="term" value="P:nervous system development"/>
    <property type="evidence" value="ECO:0007669"/>
    <property type="project" value="UniProtKB-ARBA"/>
</dbReference>
<feature type="compositionally biased region" description="Low complexity" evidence="8">
    <location>
        <begin position="1904"/>
        <end position="1915"/>
    </location>
</feature>
<feature type="domain" description="DH" evidence="10">
    <location>
        <begin position="1441"/>
        <end position="1618"/>
    </location>
</feature>
<evidence type="ECO:0000256" key="8">
    <source>
        <dbReference type="SAM" id="MobiDB-lite"/>
    </source>
</evidence>
<feature type="compositionally biased region" description="Basic and acidic residues" evidence="8">
    <location>
        <begin position="1319"/>
        <end position="1334"/>
    </location>
</feature>
<dbReference type="Pfam" id="PF22697">
    <property type="entry name" value="SOS1_NGEF_PH"/>
    <property type="match status" value="1"/>
</dbReference>
<dbReference type="PROSITE" id="PS50003">
    <property type="entry name" value="PH_DOMAIN"/>
    <property type="match status" value="1"/>
</dbReference>
<keyword evidence="3" id="KW-0808">Transferase</keyword>
<dbReference type="Gene3D" id="1.20.58.60">
    <property type="match status" value="1"/>
</dbReference>
<proteinExistence type="inferred from homology"/>
<dbReference type="InterPro" id="IPR036238">
    <property type="entry name" value="Transglutaminase_C_sf"/>
</dbReference>
<evidence type="ECO:0000256" key="7">
    <source>
        <dbReference type="ARBA" id="ARBA00024222"/>
    </source>
</evidence>
<dbReference type="Pfam" id="PF00927">
    <property type="entry name" value="Transglut_C"/>
    <property type="match status" value="2"/>
</dbReference>
<evidence type="ECO:0000313" key="11">
    <source>
        <dbReference type="EMBL" id="MBN3322627.1"/>
    </source>
</evidence>
<organism evidence="11 12">
    <name type="scientific">Atractosteus spatula</name>
    <name type="common">Alligator gar</name>
    <name type="synonym">Lepisosteus spatula</name>
    <dbReference type="NCBI Taxonomy" id="7917"/>
    <lineage>
        <taxon>Eukaryota</taxon>
        <taxon>Metazoa</taxon>
        <taxon>Chordata</taxon>
        <taxon>Craniata</taxon>
        <taxon>Vertebrata</taxon>
        <taxon>Euteleostomi</taxon>
        <taxon>Actinopterygii</taxon>
        <taxon>Neopterygii</taxon>
        <taxon>Holostei</taxon>
        <taxon>Semionotiformes</taxon>
        <taxon>Lepisosteidae</taxon>
        <taxon>Atractosteus</taxon>
    </lineage>
</organism>
<dbReference type="CDD" id="cd00160">
    <property type="entry name" value="RhoGEF"/>
    <property type="match status" value="1"/>
</dbReference>
<feature type="region of interest" description="Disordered" evidence="8">
    <location>
        <begin position="393"/>
        <end position="421"/>
    </location>
</feature>
<dbReference type="InterPro" id="IPR011993">
    <property type="entry name" value="PH-like_dom_sf"/>
</dbReference>
<dbReference type="SMART" id="SM00233">
    <property type="entry name" value="PH"/>
    <property type="match status" value="1"/>
</dbReference>
<dbReference type="SMART" id="SM00325">
    <property type="entry name" value="RhoGEF"/>
    <property type="match status" value="1"/>
</dbReference>
<dbReference type="SUPFAM" id="SSF48065">
    <property type="entry name" value="DBL homology domain (DH-domain)"/>
    <property type="match status" value="1"/>
</dbReference>
<dbReference type="PROSITE" id="PS00547">
    <property type="entry name" value="TRANSGLUTAMINASES"/>
    <property type="match status" value="1"/>
</dbReference>
<dbReference type="EC" id="2.3.2.13" evidence="7"/>
<evidence type="ECO:0000256" key="4">
    <source>
        <dbReference type="ARBA" id="ARBA00022723"/>
    </source>
</evidence>
<feature type="region of interest" description="Disordered" evidence="8">
    <location>
        <begin position="306"/>
        <end position="328"/>
    </location>
</feature>
<dbReference type="InterPro" id="IPR013808">
    <property type="entry name" value="Transglutaminase_AS"/>
</dbReference>
<dbReference type="CDD" id="cd13242">
    <property type="entry name" value="PH_puratrophin-1"/>
    <property type="match status" value="1"/>
</dbReference>
<feature type="region of interest" description="Disordered" evidence="8">
    <location>
        <begin position="704"/>
        <end position="738"/>
    </location>
</feature>
<evidence type="ECO:0000313" key="12">
    <source>
        <dbReference type="Proteomes" id="UP000736164"/>
    </source>
</evidence>
<dbReference type="InterPro" id="IPR008958">
    <property type="entry name" value="Transglutaminase_C"/>
</dbReference>
<evidence type="ECO:0000256" key="1">
    <source>
        <dbReference type="ARBA" id="ARBA00001913"/>
    </source>
</evidence>
<dbReference type="SUPFAM" id="SSF50729">
    <property type="entry name" value="PH domain-like"/>
    <property type="match status" value="1"/>
</dbReference>
<dbReference type="GO" id="GO:0005085">
    <property type="term" value="F:guanyl-nucleotide exchange factor activity"/>
    <property type="evidence" value="ECO:0007669"/>
    <property type="project" value="InterPro"/>
</dbReference>
<dbReference type="Proteomes" id="UP000736164">
    <property type="component" value="Unassembled WGS sequence"/>
</dbReference>
<reference evidence="11" key="1">
    <citation type="journal article" date="2021" name="Cell">
        <title>Tracing the genetic footprints of vertebrate landing in non-teleost ray-finned fishes.</title>
        <authorList>
            <person name="Bi X."/>
            <person name="Wang K."/>
            <person name="Yang L."/>
            <person name="Pan H."/>
            <person name="Jiang H."/>
            <person name="Wei Q."/>
            <person name="Fang M."/>
            <person name="Yu H."/>
            <person name="Zhu C."/>
            <person name="Cai Y."/>
            <person name="He Y."/>
            <person name="Gan X."/>
            <person name="Zeng H."/>
            <person name="Yu D."/>
            <person name="Zhu Y."/>
            <person name="Jiang H."/>
            <person name="Qiu Q."/>
            <person name="Yang H."/>
            <person name="Zhang Y.E."/>
            <person name="Wang W."/>
            <person name="Zhu M."/>
            <person name="He S."/>
            <person name="Zhang G."/>
        </authorList>
    </citation>
    <scope>NUCLEOTIDE SEQUENCE</scope>
    <source>
        <strain evidence="11">Allg_001</strain>
    </source>
</reference>
<dbReference type="SMART" id="SM00460">
    <property type="entry name" value="TGc"/>
    <property type="match status" value="1"/>
</dbReference>
<comment type="similarity">
    <text evidence="2">Belongs to the transglutaminase superfamily. Transglutaminase family.</text>
</comment>
<dbReference type="SUPFAM" id="SSF81296">
    <property type="entry name" value="E set domains"/>
    <property type="match status" value="1"/>
</dbReference>
<dbReference type="InterPro" id="IPR002931">
    <property type="entry name" value="Transglutaminase-like"/>
</dbReference>
<dbReference type="Pfam" id="PF01841">
    <property type="entry name" value="Transglut_core"/>
    <property type="match status" value="1"/>
</dbReference>
<dbReference type="FunFam" id="2.60.40.10:FF:000278">
    <property type="entry name" value="Protein-glutamine gamma-glutamyltransferase 2"/>
    <property type="match status" value="1"/>
</dbReference>
<dbReference type="Gene3D" id="2.30.29.30">
    <property type="entry name" value="Pleckstrin-homology domain (PH domain)/Phosphotyrosine-binding domain (PTB)"/>
    <property type="match status" value="1"/>
</dbReference>
<feature type="region of interest" description="Disordered" evidence="8">
    <location>
        <begin position="1406"/>
        <end position="1435"/>
    </location>
</feature>
<dbReference type="Gene3D" id="1.20.900.10">
    <property type="entry name" value="Dbl homology (DH) domain"/>
    <property type="match status" value="1"/>
</dbReference>
<dbReference type="InterPro" id="IPR001102">
    <property type="entry name" value="Transglutaminase_N"/>
</dbReference>
<comment type="caution">
    <text evidence="11">The sequence shown here is derived from an EMBL/GenBank/DDBJ whole genome shotgun (WGS) entry which is preliminary data.</text>
</comment>
<dbReference type="PANTHER" id="PTHR45845:SF2">
    <property type="entry name" value="RIKEN CDNA D630003M21 GENE"/>
    <property type="match status" value="1"/>
</dbReference>
<feature type="region of interest" description="Disordered" evidence="8">
    <location>
        <begin position="1875"/>
        <end position="1953"/>
    </location>
</feature>
<dbReference type="InterPro" id="IPR035899">
    <property type="entry name" value="DBL_dom_sf"/>
</dbReference>
<dbReference type="InterPro" id="IPR000219">
    <property type="entry name" value="DH_dom"/>
</dbReference>
<dbReference type="PANTHER" id="PTHR45845">
    <property type="entry name" value="RHO GUANINE NUCLEOTIDE EXCHANGE FACTOR-RELATED"/>
    <property type="match status" value="1"/>
</dbReference>
<dbReference type="GO" id="GO:0046872">
    <property type="term" value="F:metal ion binding"/>
    <property type="evidence" value="ECO:0007669"/>
    <property type="project" value="UniProtKB-KW"/>
</dbReference>
<dbReference type="EMBL" id="JAAWVO010060506">
    <property type="protein sequence ID" value="MBN3322627.1"/>
    <property type="molecule type" value="Genomic_DNA"/>
</dbReference>
<feature type="domain" description="PH" evidence="9">
    <location>
        <begin position="1630"/>
        <end position="1737"/>
    </location>
</feature>
<dbReference type="InterPro" id="IPR052231">
    <property type="entry name" value="Rho_GEF_signaling-related"/>
</dbReference>
<dbReference type="SUPFAM" id="SSF54001">
    <property type="entry name" value="Cysteine proteinases"/>
    <property type="match status" value="1"/>
</dbReference>